<evidence type="ECO:0000313" key="2">
    <source>
        <dbReference type="EMBL" id="HIR70462.1"/>
    </source>
</evidence>
<sequence length="116" mass="13610">MGVIATDKLNAMTTDTEEKPTRKKPPRKKPPQPQVPYKKLKQTQKARISRWMFEAVCKYYKEHQQMPPEELLEPMCRELYPKMHGTAPKASFEDLLAVFRKKQAHFAERIEKNGLP</sequence>
<feature type="compositionally biased region" description="Basic residues" evidence="1">
    <location>
        <begin position="21"/>
        <end position="30"/>
    </location>
</feature>
<accession>A0A9D1E8R9</accession>
<dbReference type="Proteomes" id="UP000823912">
    <property type="component" value="Unassembled WGS sequence"/>
</dbReference>
<dbReference type="EMBL" id="DVHM01000067">
    <property type="protein sequence ID" value="HIR70462.1"/>
    <property type="molecule type" value="Genomic_DNA"/>
</dbReference>
<protein>
    <submittedName>
        <fullName evidence="2">Uncharacterized protein</fullName>
    </submittedName>
</protein>
<evidence type="ECO:0000256" key="1">
    <source>
        <dbReference type="SAM" id="MobiDB-lite"/>
    </source>
</evidence>
<feature type="non-terminal residue" evidence="2">
    <location>
        <position position="116"/>
    </location>
</feature>
<reference evidence="2" key="2">
    <citation type="journal article" date="2021" name="PeerJ">
        <title>Extensive microbial diversity within the chicken gut microbiome revealed by metagenomics and culture.</title>
        <authorList>
            <person name="Gilroy R."/>
            <person name="Ravi A."/>
            <person name="Getino M."/>
            <person name="Pursley I."/>
            <person name="Horton D.L."/>
            <person name="Alikhan N.F."/>
            <person name="Baker D."/>
            <person name="Gharbi K."/>
            <person name="Hall N."/>
            <person name="Watson M."/>
            <person name="Adriaenssens E.M."/>
            <person name="Foster-Nyarko E."/>
            <person name="Jarju S."/>
            <person name="Secka A."/>
            <person name="Antonio M."/>
            <person name="Oren A."/>
            <person name="Chaudhuri R.R."/>
            <person name="La Ragione R."/>
            <person name="Hildebrand F."/>
            <person name="Pallen M.J."/>
        </authorList>
    </citation>
    <scope>NUCLEOTIDE SEQUENCE</scope>
    <source>
        <strain evidence="2">ChiSjej5B23-6657</strain>
    </source>
</reference>
<organism evidence="2 3">
    <name type="scientific">Candidatus Pullilachnospira gallistercoris</name>
    <dbReference type="NCBI Taxonomy" id="2840911"/>
    <lineage>
        <taxon>Bacteria</taxon>
        <taxon>Bacillati</taxon>
        <taxon>Bacillota</taxon>
        <taxon>Clostridia</taxon>
        <taxon>Lachnospirales</taxon>
        <taxon>Lachnospiraceae</taxon>
        <taxon>Lachnospiraceae incertae sedis</taxon>
        <taxon>Candidatus Pullilachnospira</taxon>
    </lineage>
</organism>
<comment type="caution">
    <text evidence="2">The sequence shown here is derived from an EMBL/GenBank/DDBJ whole genome shotgun (WGS) entry which is preliminary data.</text>
</comment>
<dbReference type="AlphaFoldDB" id="A0A9D1E8R9"/>
<name>A0A9D1E8R9_9FIRM</name>
<proteinExistence type="predicted"/>
<feature type="region of interest" description="Disordered" evidence="1">
    <location>
        <begin position="1"/>
        <end position="43"/>
    </location>
</feature>
<evidence type="ECO:0000313" key="3">
    <source>
        <dbReference type="Proteomes" id="UP000823912"/>
    </source>
</evidence>
<reference evidence="2" key="1">
    <citation type="submission" date="2020-10" db="EMBL/GenBank/DDBJ databases">
        <authorList>
            <person name="Gilroy R."/>
        </authorList>
    </citation>
    <scope>NUCLEOTIDE SEQUENCE</scope>
    <source>
        <strain evidence="2">ChiSjej5B23-6657</strain>
    </source>
</reference>
<gene>
    <name evidence="2" type="ORF">IAA55_04190</name>
</gene>